<evidence type="ECO:0000256" key="4">
    <source>
        <dbReference type="ARBA" id="ARBA00013076"/>
    </source>
</evidence>
<dbReference type="InterPro" id="IPR036188">
    <property type="entry name" value="FAD/NAD-bd_sf"/>
</dbReference>
<proteinExistence type="inferred from homology"/>
<keyword evidence="8" id="KW-0521">NADP</keyword>
<name>A0ABN8V132_STRGL</name>
<evidence type="ECO:0000256" key="15">
    <source>
        <dbReference type="ARBA" id="ARBA00048407"/>
    </source>
</evidence>
<evidence type="ECO:0000256" key="3">
    <source>
        <dbReference type="ARBA" id="ARBA00007588"/>
    </source>
</evidence>
<reference evidence="16" key="1">
    <citation type="submission" date="2022-03" db="EMBL/GenBank/DDBJ databases">
        <authorList>
            <person name="Leyn A S."/>
        </authorList>
    </citation>
    <scope>NUCLEOTIDE SEQUENCE</scope>
    <source>
        <strain evidence="16">Streptomyces globisporus 4-3</strain>
    </source>
</reference>
<dbReference type="PANTHER" id="PTHR42802">
    <property type="entry name" value="MONOOXYGENASE"/>
    <property type="match status" value="1"/>
</dbReference>
<dbReference type="EMBL" id="CAKXYP010000006">
    <property type="protein sequence ID" value="CAH9415493.1"/>
    <property type="molecule type" value="Genomic_DNA"/>
</dbReference>
<keyword evidence="9" id="KW-0560">Oxidoreductase</keyword>
<evidence type="ECO:0000256" key="9">
    <source>
        <dbReference type="ARBA" id="ARBA00023002"/>
    </source>
</evidence>
<evidence type="ECO:0000256" key="2">
    <source>
        <dbReference type="ARBA" id="ARBA00004924"/>
    </source>
</evidence>
<protein>
    <recommendedName>
        <fullName evidence="5">L-lysine N6-monooxygenase MbtG</fullName>
        <ecNumber evidence="4">1.14.13.59</ecNumber>
    </recommendedName>
    <alternativeName>
        <fullName evidence="14">Lysine 6-N-hydroxylase</fullName>
    </alternativeName>
    <alternativeName>
        <fullName evidence="13">Lysine N6-hydroxylase</fullName>
    </alternativeName>
    <alternativeName>
        <fullName evidence="11">Lysine-N-oxygenase</fullName>
    </alternativeName>
    <alternativeName>
        <fullName evidence="12">Mycobactin synthase protein G</fullName>
    </alternativeName>
</protein>
<evidence type="ECO:0000256" key="7">
    <source>
        <dbReference type="ARBA" id="ARBA00022827"/>
    </source>
</evidence>
<accession>A0ABN8V132</accession>
<gene>
    <name evidence="16" type="ORF">SGL43_02510</name>
</gene>
<comment type="cofactor">
    <cofactor evidence="1">
        <name>FAD</name>
        <dbReference type="ChEBI" id="CHEBI:57692"/>
    </cofactor>
</comment>
<organism evidence="16 17">
    <name type="scientific">Streptomyces globisporus</name>
    <dbReference type="NCBI Taxonomy" id="1908"/>
    <lineage>
        <taxon>Bacteria</taxon>
        <taxon>Bacillati</taxon>
        <taxon>Actinomycetota</taxon>
        <taxon>Actinomycetes</taxon>
        <taxon>Kitasatosporales</taxon>
        <taxon>Streptomycetaceae</taxon>
        <taxon>Streptomyces</taxon>
    </lineage>
</organism>
<evidence type="ECO:0000256" key="8">
    <source>
        <dbReference type="ARBA" id="ARBA00022857"/>
    </source>
</evidence>
<evidence type="ECO:0000256" key="6">
    <source>
        <dbReference type="ARBA" id="ARBA00022630"/>
    </source>
</evidence>
<keyword evidence="17" id="KW-1185">Reference proteome</keyword>
<dbReference type="Pfam" id="PF13434">
    <property type="entry name" value="Lys_Orn_oxgnase"/>
    <property type="match status" value="1"/>
</dbReference>
<comment type="catalytic activity">
    <reaction evidence="15">
        <text>L-lysine + NADPH + O2 = N(6)-hydroxy-L-lysine + NADP(+) + H2O</text>
        <dbReference type="Rhea" id="RHEA:23228"/>
        <dbReference type="ChEBI" id="CHEBI:15377"/>
        <dbReference type="ChEBI" id="CHEBI:15379"/>
        <dbReference type="ChEBI" id="CHEBI:32551"/>
        <dbReference type="ChEBI" id="CHEBI:57783"/>
        <dbReference type="ChEBI" id="CHEBI:57820"/>
        <dbReference type="ChEBI" id="CHEBI:58349"/>
        <dbReference type="EC" id="1.14.13.59"/>
    </reaction>
</comment>
<evidence type="ECO:0000256" key="12">
    <source>
        <dbReference type="ARBA" id="ARBA00031158"/>
    </source>
</evidence>
<comment type="similarity">
    <text evidence="3">Belongs to the lysine N(6)-hydroxylase/L-ornithine N(5)-oxygenase family.</text>
</comment>
<dbReference type="Proteomes" id="UP001154015">
    <property type="component" value="Unassembled WGS sequence"/>
</dbReference>
<evidence type="ECO:0000313" key="17">
    <source>
        <dbReference type="Proteomes" id="UP001154015"/>
    </source>
</evidence>
<comment type="pathway">
    <text evidence="2">Siderophore biosynthesis.</text>
</comment>
<evidence type="ECO:0000256" key="1">
    <source>
        <dbReference type="ARBA" id="ARBA00001974"/>
    </source>
</evidence>
<evidence type="ECO:0000256" key="11">
    <source>
        <dbReference type="ARBA" id="ARBA00029939"/>
    </source>
</evidence>
<dbReference type="EC" id="1.14.13.59" evidence="4"/>
<evidence type="ECO:0000256" key="13">
    <source>
        <dbReference type="ARBA" id="ARBA00032493"/>
    </source>
</evidence>
<evidence type="ECO:0000313" key="16">
    <source>
        <dbReference type="EMBL" id="CAH9415493.1"/>
    </source>
</evidence>
<keyword evidence="7" id="KW-0274">FAD</keyword>
<keyword evidence="10 16" id="KW-0503">Monooxygenase</keyword>
<sequence>MAEEPHRRTDVLDVVGIGFGPSNLALAIALAEHNAAVPEQERVSAHFFEKQIAFGWHRGMLMPGTTMQVSHLKDLVTMRDPTSRFTFLAYLHDKGRLTDFINHKIIFPSRIEFHDYLEWAAGAFRKEVAYGTEAVDVRPVEEDGEVTHFAVTAHSVGLPSKPFVQRARNVVVAGGLRPHLPDGAVLSDRVWHTGELLGRLERLPVPRPRSFTVVGAGQSAAEAVAHLHREFPDADVHAVFRRYGYSPADDSSFVNRIFDPDAVDRFHGAPEDVKRMMVDYHRSTNYSVVDLDLIDELYRRVYQEKVGGHQRLHVHGLSHLLEARTTGNSVRATVEFLPTGERRVLDTDILVYATGYRPMDVREVLGGVTPYVRTDEHGRPRVRRDYRVETGLRGTAAIYLQGPTEHSHGLASGLLSNTAVRAGEILRAITESCRTTTGSERRSHARHAS</sequence>
<evidence type="ECO:0000256" key="10">
    <source>
        <dbReference type="ARBA" id="ARBA00023033"/>
    </source>
</evidence>
<dbReference type="GO" id="GO:0004497">
    <property type="term" value="F:monooxygenase activity"/>
    <property type="evidence" value="ECO:0007669"/>
    <property type="project" value="UniProtKB-KW"/>
</dbReference>
<dbReference type="InterPro" id="IPR025700">
    <property type="entry name" value="Lys/Orn_oxygenase"/>
</dbReference>
<dbReference type="SUPFAM" id="SSF51905">
    <property type="entry name" value="FAD/NAD(P)-binding domain"/>
    <property type="match status" value="2"/>
</dbReference>
<evidence type="ECO:0000256" key="14">
    <source>
        <dbReference type="ARBA" id="ARBA00032738"/>
    </source>
</evidence>
<comment type="caution">
    <text evidence="16">The sequence shown here is derived from an EMBL/GenBank/DDBJ whole genome shotgun (WGS) entry which is preliminary data.</text>
</comment>
<dbReference type="Gene3D" id="3.50.50.60">
    <property type="entry name" value="FAD/NAD(P)-binding domain"/>
    <property type="match status" value="1"/>
</dbReference>
<keyword evidence="6" id="KW-0285">Flavoprotein</keyword>
<dbReference type="PANTHER" id="PTHR42802:SF1">
    <property type="entry name" value="L-ORNITHINE N(5)-MONOOXYGENASE"/>
    <property type="match status" value="1"/>
</dbReference>
<evidence type="ECO:0000256" key="5">
    <source>
        <dbReference type="ARBA" id="ARBA00016406"/>
    </source>
</evidence>
<dbReference type="RefSeq" id="WP_030802606.1">
    <property type="nucleotide sequence ID" value="NZ_BMTG01000009.1"/>
</dbReference>